<dbReference type="InterPro" id="IPR032818">
    <property type="entry name" value="DedA-like"/>
</dbReference>
<dbReference type="PANTHER" id="PTHR30353:SF0">
    <property type="entry name" value="TRANSMEMBRANE PROTEIN"/>
    <property type="match status" value="1"/>
</dbReference>
<dbReference type="KEGG" id="abac:LuPra_00462"/>
<feature type="transmembrane region" description="Helical" evidence="7">
    <location>
        <begin position="192"/>
        <end position="209"/>
    </location>
</feature>
<feature type="transmembrane region" description="Helical" evidence="7">
    <location>
        <begin position="20"/>
        <end position="38"/>
    </location>
</feature>
<sequence length="219" mass="24083">MEYLTELINWLRALHSDEGVRALIAWGGLSVLIAIVFAETGLLAGFFLPGDSLLVTAGVVCAGAFPGLPPLNIWLTNLLLVLAAVIGDQVGYGLGKSAGKAIYKRPDTRFFKKKYLYEAQELYANKGGSSLIIARFVPVMRTFVPFIAGVAQMPYRSFVAYNVMGGVLWVTSLLWVGYLLGLSPLAEQAHRVILLVIVISVLPLLWEIYKRWKHSTGRD</sequence>
<name>A0A143PFJ5_LUTPR</name>
<keyword evidence="4 7" id="KW-0812">Transmembrane</keyword>
<comment type="subcellular location">
    <subcellularLocation>
        <location evidence="1 7">Cell membrane</location>
        <topology evidence="1 7">Multi-pass membrane protein</topology>
    </subcellularLocation>
</comment>
<dbReference type="GO" id="GO:0005886">
    <property type="term" value="C:plasma membrane"/>
    <property type="evidence" value="ECO:0007669"/>
    <property type="project" value="UniProtKB-SubCell"/>
</dbReference>
<dbReference type="RefSeq" id="WP_157898647.1">
    <property type="nucleotide sequence ID" value="NZ_CP015136.1"/>
</dbReference>
<feature type="domain" description="VTT" evidence="8">
    <location>
        <begin position="48"/>
        <end position="178"/>
    </location>
</feature>
<dbReference type="Pfam" id="PF09335">
    <property type="entry name" value="VTT_dom"/>
    <property type="match status" value="1"/>
</dbReference>
<dbReference type="PANTHER" id="PTHR30353">
    <property type="entry name" value="INNER MEMBRANE PROTEIN DEDA-RELATED"/>
    <property type="match status" value="1"/>
</dbReference>
<protein>
    <submittedName>
        <fullName evidence="9">Inner membrane protein YqjA</fullName>
    </submittedName>
</protein>
<evidence type="ECO:0000313" key="10">
    <source>
        <dbReference type="Proteomes" id="UP000076079"/>
    </source>
</evidence>
<dbReference type="Proteomes" id="UP000076079">
    <property type="component" value="Chromosome"/>
</dbReference>
<reference evidence="10" key="2">
    <citation type="submission" date="2016-04" db="EMBL/GenBank/DDBJ databases">
        <title>First Complete Genome Sequence of a Subdivision 6 Acidobacterium.</title>
        <authorList>
            <person name="Huang S."/>
            <person name="Vieira S."/>
            <person name="Bunk B."/>
            <person name="Riedel T."/>
            <person name="Sproeer C."/>
            <person name="Overmann J."/>
        </authorList>
    </citation>
    <scope>NUCLEOTIDE SEQUENCE [LARGE SCALE GENOMIC DNA]</scope>
    <source>
        <strain evidence="10">DSM 100886 HEG_-6_39</strain>
    </source>
</reference>
<gene>
    <name evidence="9" type="primary">yqjA</name>
    <name evidence="9" type="ORF">LuPra_00462</name>
</gene>
<keyword evidence="3 7" id="KW-1003">Cell membrane</keyword>
<evidence type="ECO:0000256" key="3">
    <source>
        <dbReference type="ARBA" id="ARBA00022475"/>
    </source>
</evidence>
<evidence type="ECO:0000259" key="8">
    <source>
        <dbReference type="Pfam" id="PF09335"/>
    </source>
</evidence>
<accession>A0A143PFJ5</accession>
<evidence type="ECO:0000256" key="5">
    <source>
        <dbReference type="ARBA" id="ARBA00022989"/>
    </source>
</evidence>
<evidence type="ECO:0000256" key="4">
    <source>
        <dbReference type="ARBA" id="ARBA00022692"/>
    </source>
</evidence>
<dbReference type="InterPro" id="IPR032816">
    <property type="entry name" value="VTT_dom"/>
</dbReference>
<dbReference type="OrthoDB" id="9813426at2"/>
<evidence type="ECO:0000256" key="6">
    <source>
        <dbReference type="ARBA" id="ARBA00023136"/>
    </source>
</evidence>
<dbReference type="STRING" id="1855912.LuPra_00462"/>
<organism evidence="9 10">
    <name type="scientific">Luteitalea pratensis</name>
    <dbReference type="NCBI Taxonomy" id="1855912"/>
    <lineage>
        <taxon>Bacteria</taxon>
        <taxon>Pseudomonadati</taxon>
        <taxon>Acidobacteriota</taxon>
        <taxon>Vicinamibacteria</taxon>
        <taxon>Vicinamibacterales</taxon>
        <taxon>Vicinamibacteraceae</taxon>
        <taxon>Luteitalea</taxon>
    </lineage>
</organism>
<feature type="transmembrane region" description="Helical" evidence="7">
    <location>
        <begin position="158"/>
        <end position="180"/>
    </location>
</feature>
<comment type="similarity">
    <text evidence="2 7">Belongs to the DedA family.</text>
</comment>
<proteinExistence type="inferred from homology"/>
<evidence type="ECO:0000313" key="9">
    <source>
        <dbReference type="EMBL" id="AMY07295.1"/>
    </source>
</evidence>
<keyword evidence="6 7" id="KW-0472">Membrane</keyword>
<reference evidence="9 10" key="1">
    <citation type="journal article" date="2016" name="Genome Announc.">
        <title>First Complete Genome Sequence of a Subdivision 6 Acidobacterium Strain.</title>
        <authorList>
            <person name="Huang S."/>
            <person name="Vieira S."/>
            <person name="Bunk B."/>
            <person name="Riedel T."/>
            <person name="Sproer C."/>
            <person name="Overmann J."/>
        </authorList>
    </citation>
    <scope>NUCLEOTIDE SEQUENCE [LARGE SCALE GENOMIC DNA]</scope>
    <source>
        <strain evidence="10">DSM 100886 HEG_-6_39</strain>
    </source>
</reference>
<evidence type="ECO:0000256" key="1">
    <source>
        <dbReference type="ARBA" id="ARBA00004651"/>
    </source>
</evidence>
<evidence type="ECO:0000256" key="7">
    <source>
        <dbReference type="RuleBase" id="RU367016"/>
    </source>
</evidence>
<evidence type="ECO:0000256" key="2">
    <source>
        <dbReference type="ARBA" id="ARBA00010792"/>
    </source>
</evidence>
<keyword evidence="5 7" id="KW-1133">Transmembrane helix</keyword>
<feature type="transmembrane region" description="Helical" evidence="7">
    <location>
        <begin position="71"/>
        <end position="95"/>
    </location>
</feature>
<keyword evidence="10" id="KW-1185">Reference proteome</keyword>
<dbReference type="EMBL" id="CP015136">
    <property type="protein sequence ID" value="AMY07295.1"/>
    <property type="molecule type" value="Genomic_DNA"/>
</dbReference>
<dbReference type="PATRIC" id="fig|1813736.3.peg.483"/>
<dbReference type="AlphaFoldDB" id="A0A143PFJ5"/>